<dbReference type="STRING" id="2903.R1B8J7"/>
<evidence type="ECO:0000256" key="2">
    <source>
        <dbReference type="ARBA" id="ARBA00022771"/>
    </source>
</evidence>
<dbReference type="PaxDb" id="2903-EOD05517"/>
<feature type="compositionally biased region" description="Low complexity" evidence="4">
    <location>
        <begin position="55"/>
        <end position="72"/>
    </location>
</feature>
<organism evidence="6 7">
    <name type="scientific">Emiliania huxleyi (strain CCMP1516)</name>
    <dbReference type="NCBI Taxonomy" id="280463"/>
    <lineage>
        <taxon>Eukaryota</taxon>
        <taxon>Haptista</taxon>
        <taxon>Haptophyta</taxon>
        <taxon>Prymnesiophyceae</taxon>
        <taxon>Isochrysidales</taxon>
        <taxon>Noelaerhabdaceae</taxon>
        <taxon>Emiliania</taxon>
    </lineage>
</organism>
<dbReference type="Gene3D" id="3.30.890.10">
    <property type="entry name" value="Methyl-cpg-binding Protein 2, Chain A"/>
    <property type="match status" value="1"/>
</dbReference>
<dbReference type="AlphaFoldDB" id="A0A0D3I2N2"/>
<evidence type="ECO:0000256" key="1">
    <source>
        <dbReference type="ARBA" id="ARBA00022723"/>
    </source>
</evidence>
<dbReference type="KEGG" id="ehx:EMIHUDRAFT_259303"/>
<dbReference type="GeneID" id="17251667"/>
<reference evidence="7" key="1">
    <citation type="journal article" date="2013" name="Nature">
        <title>Pan genome of the phytoplankton Emiliania underpins its global distribution.</title>
        <authorList>
            <person name="Read B.A."/>
            <person name="Kegel J."/>
            <person name="Klute M.J."/>
            <person name="Kuo A."/>
            <person name="Lefebvre S.C."/>
            <person name="Maumus F."/>
            <person name="Mayer C."/>
            <person name="Miller J."/>
            <person name="Monier A."/>
            <person name="Salamov A."/>
            <person name="Young J."/>
            <person name="Aguilar M."/>
            <person name="Claverie J.M."/>
            <person name="Frickenhaus S."/>
            <person name="Gonzalez K."/>
            <person name="Herman E.K."/>
            <person name="Lin Y.C."/>
            <person name="Napier J."/>
            <person name="Ogata H."/>
            <person name="Sarno A.F."/>
            <person name="Shmutz J."/>
            <person name="Schroeder D."/>
            <person name="de Vargas C."/>
            <person name="Verret F."/>
            <person name="von Dassow P."/>
            <person name="Valentin K."/>
            <person name="Van de Peer Y."/>
            <person name="Wheeler G."/>
            <person name="Dacks J.B."/>
            <person name="Delwiche C.F."/>
            <person name="Dyhrman S.T."/>
            <person name="Glockner G."/>
            <person name="John U."/>
            <person name="Richards T."/>
            <person name="Worden A.Z."/>
            <person name="Zhang X."/>
            <person name="Grigoriev I.V."/>
            <person name="Allen A.E."/>
            <person name="Bidle K."/>
            <person name="Borodovsky M."/>
            <person name="Bowler C."/>
            <person name="Brownlee C."/>
            <person name="Cock J.M."/>
            <person name="Elias M."/>
            <person name="Gladyshev V.N."/>
            <person name="Groth M."/>
            <person name="Guda C."/>
            <person name="Hadaegh A."/>
            <person name="Iglesias-Rodriguez M.D."/>
            <person name="Jenkins J."/>
            <person name="Jones B.M."/>
            <person name="Lawson T."/>
            <person name="Leese F."/>
            <person name="Lindquist E."/>
            <person name="Lobanov A."/>
            <person name="Lomsadze A."/>
            <person name="Malik S.B."/>
            <person name="Marsh M.E."/>
            <person name="Mackinder L."/>
            <person name="Mock T."/>
            <person name="Mueller-Roeber B."/>
            <person name="Pagarete A."/>
            <person name="Parker M."/>
            <person name="Probert I."/>
            <person name="Quesneville H."/>
            <person name="Raines C."/>
            <person name="Rensing S.A."/>
            <person name="Riano-Pachon D.M."/>
            <person name="Richier S."/>
            <person name="Rokitta S."/>
            <person name="Shiraiwa Y."/>
            <person name="Soanes D.M."/>
            <person name="van der Giezen M."/>
            <person name="Wahlund T.M."/>
            <person name="Williams B."/>
            <person name="Wilson W."/>
            <person name="Wolfe G."/>
            <person name="Wurch L.L."/>
        </authorList>
    </citation>
    <scope>NUCLEOTIDE SEQUENCE</scope>
</reference>
<evidence type="ECO:0000256" key="3">
    <source>
        <dbReference type="ARBA" id="ARBA00022833"/>
    </source>
</evidence>
<evidence type="ECO:0000259" key="5">
    <source>
        <dbReference type="SMART" id="SM00249"/>
    </source>
</evidence>
<protein>
    <recommendedName>
        <fullName evidence="5">Zinc finger PHD-type domain-containing protein</fullName>
    </recommendedName>
</protein>
<dbReference type="Pfam" id="PF00628">
    <property type="entry name" value="PHD"/>
    <property type="match status" value="1"/>
</dbReference>
<proteinExistence type="predicted"/>
<dbReference type="GO" id="GO:0008270">
    <property type="term" value="F:zinc ion binding"/>
    <property type="evidence" value="ECO:0007669"/>
    <property type="project" value="UniProtKB-KW"/>
</dbReference>
<feature type="domain" description="Zinc finger PHD-type" evidence="5">
    <location>
        <begin position="80"/>
        <end position="128"/>
    </location>
</feature>
<dbReference type="InterPro" id="IPR013083">
    <property type="entry name" value="Znf_RING/FYVE/PHD"/>
</dbReference>
<name>A0A0D3I2N2_EMIH1</name>
<feature type="compositionally biased region" description="Basic and acidic residues" evidence="4">
    <location>
        <begin position="44"/>
        <end position="54"/>
    </location>
</feature>
<dbReference type="InterPro" id="IPR011011">
    <property type="entry name" value="Znf_FYVE_PHD"/>
</dbReference>
<evidence type="ECO:0000313" key="7">
    <source>
        <dbReference type="Proteomes" id="UP000013827"/>
    </source>
</evidence>
<dbReference type="InterPro" id="IPR001965">
    <property type="entry name" value="Znf_PHD"/>
</dbReference>
<feature type="region of interest" description="Disordered" evidence="4">
    <location>
        <begin position="1"/>
        <end position="87"/>
    </location>
</feature>
<dbReference type="EnsemblProtists" id="EOD05517">
    <property type="protein sequence ID" value="EOD05517"/>
    <property type="gene ID" value="EMIHUDRAFT_259303"/>
</dbReference>
<keyword evidence="3" id="KW-0862">Zinc</keyword>
<evidence type="ECO:0000313" key="6">
    <source>
        <dbReference type="EnsemblProtists" id="EOD05517"/>
    </source>
</evidence>
<sequence>MAEKIPWSTPIPCDIGPGWTRMTKPRANGPPGSRVADHTWIGPDGKKYRSEKQARAAAANPAAASAVPAAGGKPKKAAAKKPPTTLKPEGNAILLCDGFGCTSAFHQRCLPTPLEEVPDGDWLCPKCAPEAPTADLVMPSP</sequence>
<dbReference type="Gene3D" id="3.30.40.10">
    <property type="entry name" value="Zinc/RING finger domain, C3HC4 (zinc finger)"/>
    <property type="match status" value="1"/>
</dbReference>
<dbReference type="Proteomes" id="UP000013827">
    <property type="component" value="Unassembled WGS sequence"/>
</dbReference>
<dbReference type="SMART" id="SM00249">
    <property type="entry name" value="PHD"/>
    <property type="match status" value="1"/>
</dbReference>
<dbReference type="HOGENOM" id="CLU_1830437_0_0_1"/>
<keyword evidence="2" id="KW-0863">Zinc-finger</keyword>
<evidence type="ECO:0000256" key="4">
    <source>
        <dbReference type="SAM" id="MobiDB-lite"/>
    </source>
</evidence>
<keyword evidence="7" id="KW-1185">Reference proteome</keyword>
<reference evidence="6" key="2">
    <citation type="submission" date="2024-10" db="UniProtKB">
        <authorList>
            <consortium name="EnsemblProtists"/>
        </authorList>
    </citation>
    <scope>IDENTIFICATION</scope>
</reference>
<accession>A0A0D3I2N2</accession>
<dbReference type="InterPro" id="IPR019787">
    <property type="entry name" value="Znf_PHD-finger"/>
</dbReference>
<dbReference type="RefSeq" id="XP_005757946.1">
    <property type="nucleotide sequence ID" value="XM_005757889.1"/>
</dbReference>
<keyword evidence="1" id="KW-0479">Metal-binding</keyword>
<dbReference type="SUPFAM" id="SSF57903">
    <property type="entry name" value="FYVE/PHD zinc finger"/>
    <property type="match status" value="1"/>
</dbReference>